<evidence type="ECO:0000256" key="7">
    <source>
        <dbReference type="SAM" id="SignalP"/>
    </source>
</evidence>
<dbReference type="Pfam" id="PF04390">
    <property type="entry name" value="LptE"/>
    <property type="match status" value="1"/>
</dbReference>
<dbReference type="RefSeq" id="WP_058357634.1">
    <property type="nucleotide sequence ID" value="NZ_CABKVG010000010.1"/>
</dbReference>
<sequence>MKKWLWLSCLLLLSACGFQLRGTGLTDTLLPYHRWAIEDASSMKNALKYELKRRQNVEVVDAAQSEAILRVLSVNGDKRTQSINLEGSVTEYLMTLDVVVQVEHQGMKVSEPLHVQVRRFMDYSDNEVLGKEDEEARLWSDMRNDAAAQLILRIAMMNAADLKARQ</sequence>
<gene>
    <name evidence="6 8" type="primary">lptE</name>
    <name evidence="8" type="ORF">LVJ82_14580</name>
</gene>
<name>A0ABY4DYS5_9NEIS</name>
<feature type="signal peptide" evidence="7">
    <location>
        <begin position="1"/>
        <end position="21"/>
    </location>
</feature>
<keyword evidence="1 6" id="KW-0732">Signal</keyword>
<dbReference type="Gene3D" id="3.30.160.150">
    <property type="entry name" value="Lipoprotein like domain"/>
    <property type="match status" value="1"/>
</dbReference>
<evidence type="ECO:0000313" key="9">
    <source>
        <dbReference type="Proteomes" id="UP000832011"/>
    </source>
</evidence>
<comment type="similarity">
    <text evidence="6">Belongs to the LptE lipoprotein family.</text>
</comment>
<comment type="subunit">
    <text evidence="6">Component of the lipopolysaccharide transport and assembly complex. Interacts with LptD.</text>
</comment>
<evidence type="ECO:0000256" key="6">
    <source>
        <dbReference type="HAMAP-Rule" id="MF_01186"/>
    </source>
</evidence>
<keyword evidence="5 6" id="KW-0449">Lipoprotein</keyword>
<keyword evidence="3 6" id="KW-0564">Palmitate</keyword>
<feature type="chain" id="PRO_5046761026" description="LPS-assembly lipoprotein LptE" evidence="7">
    <location>
        <begin position="22"/>
        <end position="166"/>
    </location>
</feature>
<dbReference type="InterPro" id="IPR007485">
    <property type="entry name" value="LPS_assembly_LptE"/>
</dbReference>
<evidence type="ECO:0000256" key="1">
    <source>
        <dbReference type="ARBA" id="ARBA00022729"/>
    </source>
</evidence>
<dbReference type="PANTHER" id="PTHR38098:SF1">
    <property type="entry name" value="LPS-ASSEMBLY LIPOPROTEIN LPTE"/>
    <property type="match status" value="1"/>
</dbReference>
<keyword evidence="9" id="KW-1185">Reference proteome</keyword>
<keyword evidence="2 6" id="KW-0472">Membrane</keyword>
<dbReference type="PANTHER" id="PTHR38098">
    <property type="entry name" value="LPS-ASSEMBLY LIPOPROTEIN LPTE"/>
    <property type="match status" value="1"/>
</dbReference>
<dbReference type="EMBL" id="CP091511">
    <property type="protein sequence ID" value="UOO88676.1"/>
    <property type="molecule type" value="Genomic_DNA"/>
</dbReference>
<evidence type="ECO:0000256" key="3">
    <source>
        <dbReference type="ARBA" id="ARBA00023139"/>
    </source>
</evidence>
<dbReference type="PROSITE" id="PS51257">
    <property type="entry name" value="PROKAR_LIPOPROTEIN"/>
    <property type="match status" value="1"/>
</dbReference>
<keyword evidence="4 6" id="KW-0998">Cell outer membrane</keyword>
<protein>
    <recommendedName>
        <fullName evidence="6">LPS-assembly lipoprotein LptE</fullName>
    </recommendedName>
</protein>
<evidence type="ECO:0000313" key="8">
    <source>
        <dbReference type="EMBL" id="UOO88676.1"/>
    </source>
</evidence>
<accession>A0ABY4DYS5</accession>
<evidence type="ECO:0000256" key="5">
    <source>
        <dbReference type="ARBA" id="ARBA00023288"/>
    </source>
</evidence>
<dbReference type="HAMAP" id="MF_01186">
    <property type="entry name" value="LPS_assembly_LptE"/>
    <property type="match status" value="1"/>
</dbReference>
<comment type="subcellular location">
    <subcellularLocation>
        <location evidence="6">Cell outer membrane</location>
        <topology evidence="6">Lipid-anchor</topology>
    </subcellularLocation>
</comment>
<organism evidence="8 9">
    <name type="scientific">Vitreoscilla massiliensis</name>
    <dbReference type="NCBI Taxonomy" id="1689272"/>
    <lineage>
        <taxon>Bacteria</taxon>
        <taxon>Pseudomonadati</taxon>
        <taxon>Pseudomonadota</taxon>
        <taxon>Betaproteobacteria</taxon>
        <taxon>Neisseriales</taxon>
        <taxon>Neisseriaceae</taxon>
        <taxon>Vitreoscilla</taxon>
    </lineage>
</organism>
<proteinExistence type="inferred from homology"/>
<reference evidence="8 9" key="1">
    <citation type="journal article" date="2022" name="Res Sq">
        <title>Evolution of multicellular longitudinally dividing oral cavity symbionts (Neisseriaceae).</title>
        <authorList>
            <person name="Nyongesa S."/>
            <person name="Weber P."/>
            <person name="Bernet E."/>
            <person name="Pullido F."/>
            <person name="Nieckarz M."/>
            <person name="Delaby M."/>
            <person name="Nieves C."/>
            <person name="Viehboeck T."/>
            <person name="Krause N."/>
            <person name="Rivera-Millot A."/>
            <person name="Nakamura A."/>
            <person name="Vischer N."/>
            <person name="VanNieuwenhze M."/>
            <person name="Brun Y."/>
            <person name="Cava F."/>
            <person name="Bulgheresi S."/>
            <person name="Veyrier F."/>
        </authorList>
    </citation>
    <scope>NUCLEOTIDE SEQUENCE [LARGE SCALE GENOMIC DNA]</scope>
    <source>
        <strain evidence="8 9">SN4</strain>
    </source>
</reference>
<evidence type="ECO:0000256" key="2">
    <source>
        <dbReference type="ARBA" id="ARBA00023136"/>
    </source>
</evidence>
<dbReference type="Proteomes" id="UP000832011">
    <property type="component" value="Chromosome"/>
</dbReference>
<evidence type="ECO:0000256" key="4">
    <source>
        <dbReference type="ARBA" id="ARBA00023237"/>
    </source>
</evidence>
<comment type="function">
    <text evidence="6">Together with LptD, is involved in the assembly of lipopolysaccharide (LPS) at the surface of the outer membrane. Required for the proper assembly of LptD. Binds LPS and may serve as the LPS recognition site at the outer membrane.</text>
</comment>